<dbReference type="InterPro" id="IPR047666">
    <property type="entry name" value="ANR_neg_reg"/>
</dbReference>
<reference evidence="1 2" key="1">
    <citation type="submission" date="2019-03" db="EMBL/GenBank/DDBJ databases">
        <title>Pragia sp. nov. isolated from the gut tract of Carduelis flavirostris.</title>
        <authorList>
            <person name="Ge Y."/>
        </authorList>
    </citation>
    <scope>NUCLEOTIDE SEQUENCE [LARGE SCALE GENOMIC DNA]</scope>
    <source>
        <strain evidence="1 2">CF-458</strain>
    </source>
</reference>
<dbReference type="Proteomes" id="UP000293154">
    <property type="component" value="Chromosome"/>
</dbReference>
<proteinExistence type="predicted"/>
<name>A0A411WKZ1_9GAMM</name>
<dbReference type="KEGG" id="prag:EKN56_10545"/>
<accession>A0A411WKZ1</accession>
<dbReference type="NCBIfam" id="NF033650">
    <property type="entry name" value="ANR_neg_reg"/>
    <property type="match status" value="1"/>
</dbReference>
<gene>
    <name evidence="1" type="ORF">EKN56_10545</name>
</gene>
<dbReference type="OrthoDB" id="5688700at2"/>
<organism evidence="1 2">
    <name type="scientific">Limnobaculum zhutongyuii</name>
    <dbReference type="NCBI Taxonomy" id="2498113"/>
    <lineage>
        <taxon>Bacteria</taxon>
        <taxon>Pseudomonadati</taxon>
        <taxon>Pseudomonadota</taxon>
        <taxon>Gammaproteobacteria</taxon>
        <taxon>Enterobacterales</taxon>
        <taxon>Budviciaceae</taxon>
        <taxon>Limnobaculum</taxon>
    </lineage>
</organism>
<evidence type="ECO:0000313" key="2">
    <source>
        <dbReference type="Proteomes" id="UP000293154"/>
    </source>
</evidence>
<dbReference type="RefSeq" id="WP_130591751.1">
    <property type="nucleotide sequence ID" value="NZ_CP034752.1"/>
</dbReference>
<protein>
    <submittedName>
        <fullName evidence="1">ANR family transcriptional regulator</fullName>
    </submittedName>
</protein>
<sequence>MEIISKVETLRQALQVYGELTAYELYQHTGIPTDQIGMLLRHNINNDVVGRGWKGKNRSYRLLPEGERKAKKPRTEKDYQNAVSVLSKTVERLFPDIAAQAVEREKAADYDNAVPLWLQAKGLAALDINIEYCHHRAQFCMAALDRGWSRQEGGV</sequence>
<dbReference type="AlphaFoldDB" id="A0A411WKZ1"/>
<dbReference type="EMBL" id="CP034752">
    <property type="protein sequence ID" value="QBH96807.1"/>
    <property type="molecule type" value="Genomic_DNA"/>
</dbReference>
<evidence type="ECO:0000313" key="1">
    <source>
        <dbReference type="EMBL" id="QBH96807.1"/>
    </source>
</evidence>
<keyword evidence="2" id="KW-1185">Reference proteome</keyword>